<name>A0AAQ4FFG9_AMBAM</name>
<keyword evidence="1" id="KW-0408">Iron</keyword>
<evidence type="ECO:0000313" key="3">
    <source>
        <dbReference type="EMBL" id="KAK8785989.1"/>
    </source>
</evidence>
<evidence type="ECO:0000259" key="2">
    <source>
        <dbReference type="PROSITE" id="PS01033"/>
    </source>
</evidence>
<dbReference type="Proteomes" id="UP001321473">
    <property type="component" value="Unassembled WGS sequence"/>
</dbReference>
<feature type="domain" description="Globin" evidence="2">
    <location>
        <begin position="17"/>
        <end position="122"/>
    </location>
</feature>
<keyword evidence="1" id="KW-0813">Transport</keyword>
<evidence type="ECO:0000256" key="1">
    <source>
        <dbReference type="RuleBase" id="RU000356"/>
    </source>
</evidence>
<dbReference type="SUPFAM" id="SSF46458">
    <property type="entry name" value="Globin-like"/>
    <property type="match status" value="1"/>
</dbReference>
<dbReference type="InterPro" id="IPR009050">
    <property type="entry name" value="Globin-like_sf"/>
</dbReference>
<keyword evidence="1" id="KW-0349">Heme</keyword>
<dbReference type="Gene3D" id="1.10.490.10">
    <property type="entry name" value="Globins"/>
    <property type="match status" value="1"/>
</dbReference>
<evidence type="ECO:0000313" key="4">
    <source>
        <dbReference type="Proteomes" id="UP001321473"/>
    </source>
</evidence>
<keyword evidence="4" id="KW-1185">Reference proteome</keyword>
<dbReference type="CDD" id="cd01040">
    <property type="entry name" value="Mb-like"/>
    <property type="match status" value="1"/>
</dbReference>
<dbReference type="GO" id="GO:0020037">
    <property type="term" value="F:heme binding"/>
    <property type="evidence" value="ECO:0007669"/>
    <property type="project" value="InterPro"/>
</dbReference>
<accession>A0AAQ4FFG9</accession>
<comment type="similarity">
    <text evidence="1">Belongs to the globin family.</text>
</comment>
<dbReference type="GO" id="GO:0005344">
    <property type="term" value="F:oxygen carrier activity"/>
    <property type="evidence" value="ECO:0007669"/>
    <property type="project" value="UniProtKB-KW"/>
</dbReference>
<dbReference type="AlphaFoldDB" id="A0AAQ4FFG9"/>
<dbReference type="EMBL" id="JARKHS020003138">
    <property type="protein sequence ID" value="KAK8785989.1"/>
    <property type="molecule type" value="Genomic_DNA"/>
</dbReference>
<sequence length="122" mass="14024">MGNNHRKNGEFPDKLTGLTVHEVNLVQQTWRKFSNENPEYGVLLFLAMFLKHPENIPLFQPFRGKTVAVLEEDPTFRAHGCSIGYHITSLVESLRDPATFEILVRRNSNEHLRRIEGQATPL</sequence>
<dbReference type="InterPro" id="IPR000971">
    <property type="entry name" value="Globin"/>
</dbReference>
<dbReference type="PROSITE" id="PS01033">
    <property type="entry name" value="GLOBIN"/>
    <property type="match status" value="1"/>
</dbReference>
<proteinExistence type="inferred from homology"/>
<dbReference type="InterPro" id="IPR012292">
    <property type="entry name" value="Globin/Proto"/>
</dbReference>
<dbReference type="InterPro" id="IPR044399">
    <property type="entry name" value="Mb-like_M"/>
</dbReference>
<comment type="caution">
    <text evidence="3">The sequence shown here is derived from an EMBL/GenBank/DDBJ whole genome shotgun (WGS) entry which is preliminary data.</text>
</comment>
<dbReference type="GO" id="GO:0019825">
    <property type="term" value="F:oxygen binding"/>
    <property type="evidence" value="ECO:0007669"/>
    <property type="project" value="InterPro"/>
</dbReference>
<protein>
    <recommendedName>
        <fullName evidence="2">Globin domain-containing protein</fullName>
    </recommendedName>
</protein>
<keyword evidence="1" id="KW-0561">Oxygen transport</keyword>
<organism evidence="3 4">
    <name type="scientific">Amblyomma americanum</name>
    <name type="common">Lone star tick</name>
    <dbReference type="NCBI Taxonomy" id="6943"/>
    <lineage>
        <taxon>Eukaryota</taxon>
        <taxon>Metazoa</taxon>
        <taxon>Ecdysozoa</taxon>
        <taxon>Arthropoda</taxon>
        <taxon>Chelicerata</taxon>
        <taxon>Arachnida</taxon>
        <taxon>Acari</taxon>
        <taxon>Parasitiformes</taxon>
        <taxon>Ixodida</taxon>
        <taxon>Ixodoidea</taxon>
        <taxon>Ixodidae</taxon>
        <taxon>Amblyomminae</taxon>
        <taxon>Amblyomma</taxon>
    </lineage>
</organism>
<keyword evidence="1" id="KW-0479">Metal-binding</keyword>
<reference evidence="3 4" key="1">
    <citation type="journal article" date="2023" name="Arcadia Sci">
        <title>De novo assembly of a long-read Amblyomma americanum tick genome.</title>
        <authorList>
            <person name="Chou S."/>
            <person name="Poskanzer K.E."/>
            <person name="Rollins M."/>
            <person name="Thuy-Boun P.S."/>
        </authorList>
    </citation>
    <scope>NUCLEOTIDE SEQUENCE [LARGE SCALE GENOMIC DNA]</scope>
    <source>
        <strain evidence="3">F_SG_1</strain>
        <tissue evidence="3">Salivary glands</tissue>
    </source>
</reference>
<gene>
    <name evidence="3" type="ORF">V5799_007646</name>
</gene>
<dbReference type="Pfam" id="PF00042">
    <property type="entry name" value="Globin"/>
    <property type="match status" value="1"/>
</dbReference>